<evidence type="ECO:0000256" key="2">
    <source>
        <dbReference type="ARBA" id="ARBA00022670"/>
    </source>
</evidence>
<feature type="domain" description="Caspase family p20" evidence="9">
    <location>
        <begin position="52"/>
        <end position="173"/>
    </location>
</feature>
<evidence type="ECO:0000256" key="1">
    <source>
        <dbReference type="ARBA" id="ARBA00010134"/>
    </source>
</evidence>
<evidence type="ECO:0000259" key="8">
    <source>
        <dbReference type="PROSITE" id="PS50207"/>
    </source>
</evidence>
<dbReference type="Gene3D" id="3.30.70.1470">
    <property type="entry name" value="Caspase-like"/>
    <property type="match status" value="1"/>
</dbReference>
<dbReference type="GO" id="GO:0006915">
    <property type="term" value="P:apoptotic process"/>
    <property type="evidence" value="ECO:0007669"/>
    <property type="project" value="TreeGrafter"/>
</dbReference>
<dbReference type="InterPro" id="IPR015917">
    <property type="entry name" value="Pept_C14A"/>
</dbReference>
<dbReference type="InterPro" id="IPR001309">
    <property type="entry name" value="Pept_C14_p20"/>
</dbReference>
<keyword evidence="2" id="KW-0645">Protease</keyword>
<dbReference type="EMBL" id="DQ360830">
    <property type="protein sequence ID" value="ABC94942.1"/>
    <property type="molecule type" value="mRNA"/>
</dbReference>
<dbReference type="InterPro" id="IPR033139">
    <property type="entry name" value="Caspase_cys_AS"/>
</dbReference>
<reference evidence="10" key="1">
    <citation type="submission" date="2006-01" db="EMBL/GenBank/DDBJ databases">
        <title>Bombyx mori ICE family gene ice-5.</title>
        <authorList>
            <person name="Song L."/>
            <person name="Wang W."/>
        </authorList>
    </citation>
    <scope>NUCLEOTIDE SEQUENCE</scope>
</reference>
<proteinExistence type="evidence at transcript level"/>
<keyword evidence="3" id="KW-0378">Hydrolase</keyword>
<dbReference type="GO" id="GO:0006508">
    <property type="term" value="P:proteolysis"/>
    <property type="evidence" value="ECO:0007669"/>
    <property type="project" value="UniProtKB-KW"/>
</dbReference>
<evidence type="ECO:0000259" key="9">
    <source>
        <dbReference type="PROSITE" id="PS50208"/>
    </source>
</evidence>
<dbReference type="SUPFAM" id="SSF52129">
    <property type="entry name" value="Caspase-like"/>
    <property type="match status" value="1"/>
</dbReference>
<dbReference type="GO" id="GO:0004197">
    <property type="term" value="F:cysteine-type endopeptidase activity"/>
    <property type="evidence" value="ECO:0007669"/>
    <property type="project" value="InterPro"/>
</dbReference>
<dbReference type="PROSITE" id="PS01121">
    <property type="entry name" value="CASPASE_HIS"/>
    <property type="match status" value="1"/>
</dbReference>
<gene>
    <name evidence="10" type="primary">ICE-5</name>
</gene>
<dbReference type="AlphaFoldDB" id="Q2HZ04"/>
<dbReference type="InterPro" id="IPR011600">
    <property type="entry name" value="Pept_C14_caspase"/>
</dbReference>
<dbReference type="GO" id="GO:0005737">
    <property type="term" value="C:cytoplasm"/>
    <property type="evidence" value="ECO:0007669"/>
    <property type="project" value="TreeGrafter"/>
</dbReference>
<accession>Q2HZ04</accession>
<dbReference type="InterPro" id="IPR029030">
    <property type="entry name" value="Caspase-like_dom_sf"/>
</dbReference>
<comment type="similarity">
    <text evidence="1 6">Belongs to the peptidase C14A family.</text>
</comment>
<evidence type="ECO:0000256" key="5">
    <source>
        <dbReference type="ARBA" id="ARBA00023145"/>
    </source>
</evidence>
<dbReference type="PANTHER" id="PTHR10454">
    <property type="entry name" value="CASPASE"/>
    <property type="match status" value="1"/>
</dbReference>
<organism evidence="10">
    <name type="scientific">Bombyx mori</name>
    <name type="common">Silk moth</name>
    <dbReference type="NCBI Taxonomy" id="7091"/>
    <lineage>
        <taxon>Eukaryota</taxon>
        <taxon>Metazoa</taxon>
        <taxon>Ecdysozoa</taxon>
        <taxon>Arthropoda</taxon>
        <taxon>Hexapoda</taxon>
        <taxon>Insecta</taxon>
        <taxon>Pterygota</taxon>
        <taxon>Neoptera</taxon>
        <taxon>Endopterygota</taxon>
        <taxon>Lepidoptera</taxon>
        <taxon>Glossata</taxon>
        <taxon>Ditrysia</taxon>
        <taxon>Bombycoidea</taxon>
        <taxon>Bombycidae</taxon>
        <taxon>Bombycinae</taxon>
        <taxon>Bombyx</taxon>
    </lineage>
</organism>
<dbReference type="Pfam" id="PF00656">
    <property type="entry name" value="Peptidase_C14"/>
    <property type="match status" value="2"/>
</dbReference>
<evidence type="ECO:0000313" key="10">
    <source>
        <dbReference type="EMBL" id="ABC94942.1"/>
    </source>
</evidence>
<dbReference type="Gene3D" id="3.40.50.1460">
    <property type="match status" value="1"/>
</dbReference>
<keyword evidence="4" id="KW-0788">Thiol protease</keyword>
<evidence type="ECO:0000256" key="3">
    <source>
        <dbReference type="ARBA" id="ARBA00022801"/>
    </source>
</evidence>
<feature type="region of interest" description="Disordered" evidence="7">
    <location>
        <begin position="1"/>
        <end position="34"/>
    </location>
</feature>
<dbReference type="InterPro" id="IPR002138">
    <property type="entry name" value="Pept_C14_p10"/>
</dbReference>
<dbReference type="PANTHER" id="PTHR10454:SF210">
    <property type="entry name" value="CASPASE-2"/>
    <property type="match status" value="1"/>
</dbReference>
<protein>
    <submittedName>
        <fullName evidence="10">ICE-5</fullName>
    </submittedName>
</protein>
<dbReference type="PROSITE" id="PS50208">
    <property type="entry name" value="CASPASE_P20"/>
    <property type="match status" value="1"/>
</dbReference>
<feature type="domain" description="Caspase family p10" evidence="8">
    <location>
        <begin position="244"/>
        <end position="312"/>
    </location>
</feature>
<sequence>MEETSNDFKIFNANPSNSSNKEVMDNSEETQPTVSLDPESMYYNMSGDKYLIIFNHYTFKKTKYFQYKQPSTRNGTFEDVKSLKDLFEGLSYNVTTYTDLIYEDILNRVAEFCQRDHSKTSCVIVTILTHGDSGEVFAADQPYKISDLTNMIENAHHTLVGKPKIFFIQACRGPFMDEGRTVVLDGESRSVLRLPTHSDFLFLHSSVDELVTRVPVLSTISRLFAVFSFKKPRKRRGYLSYRDSRGSWLIQTLCEIIRKNHKEIDLLHMITMVNKSIAYAKSTYTPKCQETNNKKQMSETRFTLTKLFMFEK</sequence>
<keyword evidence="5" id="KW-0865">Zymogen</keyword>
<dbReference type="PRINTS" id="PR00376">
    <property type="entry name" value="IL1BCENZYME"/>
</dbReference>
<name>Q2HZ04_BOMMO</name>
<dbReference type="PROSITE" id="PS50207">
    <property type="entry name" value="CASPASE_P10"/>
    <property type="match status" value="1"/>
</dbReference>
<evidence type="ECO:0000256" key="7">
    <source>
        <dbReference type="SAM" id="MobiDB-lite"/>
    </source>
</evidence>
<dbReference type="InterPro" id="IPR002398">
    <property type="entry name" value="Pept_C14"/>
</dbReference>
<evidence type="ECO:0000256" key="4">
    <source>
        <dbReference type="ARBA" id="ARBA00022807"/>
    </source>
</evidence>
<dbReference type="PROSITE" id="PS01122">
    <property type="entry name" value="CASPASE_CYS"/>
    <property type="match status" value="1"/>
</dbReference>
<dbReference type="SMART" id="SM00115">
    <property type="entry name" value="CASc"/>
    <property type="match status" value="1"/>
</dbReference>
<dbReference type="GO" id="GO:0043525">
    <property type="term" value="P:positive regulation of neuron apoptotic process"/>
    <property type="evidence" value="ECO:0007669"/>
    <property type="project" value="TreeGrafter"/>
</dbReference>
<dbReference type="InterPro" id="IPR016129">
    <property type="entry name" value="Caspase_his_AS"/>
</dbReference>
<evidence type="ECO:0000256" key="6">
    <source>
        <dbReference type="RuleBase" id="RU003971"/>
    </source>
</evidence>